<reference evidence="1 2" key="1">
    <citation type="submission" date="2018-06" db="EMBL/GenBank/DDBJ databases">
        <title>Sphaerisporangium craniellae sp. nov., isolated from a marine sponge in the South China Sea.</title>
        <authorList>
            <person name="Li L."/>
        </authorList>
    </citation>
    <scope>NUCLEOTIDE SEQUENCE [LARGE SCALE GENOMIC DNA]</scope>
    <source>
        <strain evidence="1 2">LHW63015</strain>
    </source>
</reference>
<dbReference type="EMBL" id="QMEY01000001">
    <property type="protein sequence ID" value="RBQ21560.1"/>
    <property type="molecule type" value="Genomic_DNA"/>
</dbReference>
<evidence type="ECO:0000313" key="2">
    <source>
        <dbReference type="Proteomes" id="UP000253303"/>
    </source>
</evidence>
<name>A0A366M751_9ACTN</name>
<keyword evidence="2" id="KW-1185">Reference proteome</keyword>
<protein>
    <submittedName>
        <fullName evidence="1">Uncharacterized protein</fullName>
    </submittedName>
</protein>
<sequence>MPDHAIAAVYRYADRDGDELTVASVAYDGVPHAAIGVQTSRGPAAVHVHPEEAWELCEAILTAAGVDGVGGGRDG</sequence>
<comment type="caution">
    <text evidence="1">The sequence shown here is derived from an EMBL/GenBank/DDBJ whole genome shotgun (WGS) entry which is preliminary data.</text>
</comment>
<dbReference type="RefSeq" id="WP_113978290.1">
    <property type="nucleotide sequence ID" value="NZ_QMEY01000001.1"/>
</dbReference>
<dbReference type="AlphaFoldDB" id="A0A366M751"/>
<dbReference type="Proteomes" id="UP000253303">
    <property type="component" value="Unassembled WGS sequence"/>
</dbReference>
<organism evidence="1 2">
    <name type="scientific">Spongiactinospora rosea</name>
    <dbReference type="NCBI Taxonomy" id="2248750"/>
    <lineage>
        <taxon>Bacteria</taxon>
        <taxon>Bacillati</taxon>
        <taxon>Actinomycetota</taxon>
        <taxon>Actinomycetes</taxon>
        <taxon>Streptosporangiales</taxon>
        <taxon>Streptosporangiaceae</taxon>
        <taxon>Spongiactinospora</taxon>
    </lineage>
</organism>
<accession>A0A366M751</accession>
<evidence type="ECO:0000313" key="1">
    <source>
        <dbReference type="EMBL" id="RBQ21560.1"/>
    </source>
</evidence>
<proteinExistence type="predicted"/>
<gene>
    <name evidence="1" type="ORF">DP939_02290</name>
</gene>